<proteinExistence type="predicted"/>
<dbReference type="GO" id="GO:0016020">
    <property type="term" value="C:membrane"/>
    <property type="evidence" value="ECO:0007669"/>
    <property type="project" value="TreeGrafter"/>
</dbReference>
<name>A0A0K0DK44_ANGCA</name>
<accession>A0A0K0DK44</accession>
<dbReference type="STRING" id="6313.A0A0K0DK44"/>
<protein>
    <submittedName>
        <fullName evidence="3">FA_desaturase domain-containing protein</fullName>
    </submittedName>
</protein>
<dbReference type="Pfam" id="PF00487">
    <property type="entry name" value="FA_desaturase"/>
    <property type="match status" value="1"/>
</dbReference>
<organism evidence="2 3">
    <name type="scientific">Angiostrongylus cantonensis</name>
    <name type="common">Rat lungworm</name>
    <dbReference type="NCBI Taxonomy" id="6313"/>
    <lineage>
        <taxon>Eukaryota</taxon>
        <taxon>Metazoa</taxon>
        <taxon>Ecdysozoa</taxon>
        <taxon>Nematoda</taxon>
        <taxon>Chromadorea</taxon>
        <taxon>Rhabditida</taxon>
        <taxon>Rhabditina</taxon>
        <taxon>Rhabditomorpha</taxon>
        <taxon>Strongyloidea</taxon>
        <taxon>Metastrongylidae</taxon>
        <taxon>Angiostrongylus</taxon>
    </lineage>
</organism>
<evidence type="ECO:0000313" key="2">
    <source>
        <dbReference type="Proteomes" id="UP000035642"/>
    </source>
</evidence>
<dbReference type="GO" id="GO:0016717">
    <property type="term" value="F:oxidoreductase activity, acting on paired donors, with oxidation of a pair of donors resulting in the reduction of molecular oxygen to two molecules of water"/>
    <property type="evidence" value="ECO:0007669"/>
    <property type="project" value="TreeGrafter"/>
</dbReference>
<dbReference type="AlphaFoldDB" id="A0A0K0DK44"/>
<reference evidence="3" key="2">
    <citation type="submission" date="2017-02" db="UniProtKB">
        <authorList>
            <consortium name="WormBaseParasite"/>
        </authorList>
    </citation>
    <scope>IDENTIFICATION</scope>
</reference>
<dbReference type="WBParaSite" id="ACAC_0001185101-mRNA-1">
    <property type="protein sequence ID" value="ACAC_0001185101-mRNA-1"/>
    <property type="gene ID" value="ACAC_0001185101"/>
</dbReference>
<evidence type="ECO:0000313" key="3">
    <source>
        <dbReference type="WBParaSite" id="ACAC_0001185101-mRNA-1"/>
    </source>
</evidence>
<dbReference type="PANTHER" id="PTHR19353:SF83">
    <property type="entry name" value="DELTA(6)-FATTY-ACID DESATURASE FAT-3"/>
    <property type="match status" value="1"/>
</dbReference>
<evidence type="ECO:0000259" key="1">
    <source>
        <dbReference type="Pfam" id="PF00487"/>
    </source>
</evidence>
<keyword evidence="2" id="KW-1185">Reference proteome</keyword>
<dbReference type="GO" id="GO:0006629">
    <property type="term" value="P:lipid metabolic process"/>
    <property type="evidence" value="ECO:0007669"/>
    <property type="project" value="InterPro"/>
</dbReference>
<dbReference type="InterPro" id="IPR005804">
    <property type="entry name" value="FA_desaturase_dom"/>
</dbReference>
<feature type="domain" description="Fatty acid desaturase" evidence="1">
    <location>
        <begin position="105"/>
        <end position="188"/>
    </location>
</feature>
<dbReference type="Proteomes" id="UP000035642">
    <property type="component" value="Unassembled WGS sequence"/>
</dbReference>
<sequence>MQMLRTCFMLFTKALRKNAWDPSEDLEEALKIRLDKADVNIAAYDISVEEEKKVVESFERLRRRVYEWGLMDSRPWYYVMKSLTTSSFMFIAFYLQYCEWYLTSAICLAVAWQQFGWLTHDCAHHQPTRNRKLNNMLSIVFGNLVQGFSSDWWKDKHNTHHAATNMIDRDRDIDLFPLLALIPSDILKYKLPAERFILKVRYIVIPLLLTYSTVESSLFTLACVLFTCA</sequence>
<dbReference type="InterPro" id="IPR012171">
    <property type="entry name" value="Fatty_acid_desaturase"/>
</dbReference>
<dbReference type="PANTHER" id="PTHR19353">
    <property type="entry name" value="FATTY ACID DESATURASE 2"/>
    <property type="match status" value="1"/>
</dbReference>
<reference evidence="2" key="1">
    <citation type="submission" date="2012-09" db="EMBL/GenBank/DDBJ databases">
        <authorList>
            <person name="Martin A.A."/>
        </authorList>
    </citation>
    <scope>NUCLEOTIDE SEQUENCE</scope>
</reference>